<dbReference type="AlphaFoldDB" id="A0A1E5W1N2"/>
<evidence type="ECO:0000313" key="4">
    <source>
        <dbReference type="Proteomes" id="UP000095767"/>
    </source>
</evidence>
<dbReference type="Proteomes" id="UP000095767">
    <property type="component" value="Unassembled WGS sequence"/>
</dbReference>
<dbReference type="InterPro" id="IPR056789">
    <property type="entry name" value="LRR_R13L1-DRL21"/>
</dbReference>
<accession>A0A1E5W1N2</accession>
<comment type="caution">
    <text evidence="3">The sequence shown here is derived from an EMBL/GenBank/DDBJ whole genome shotgun (WGS) entry which is preliminary data.</text>
</comment>
<organism evidence="3 4">
    <name type="scientific">Dichanthelium oligosanthes</name>
    <dbReference type="NCBI Taxonomy" id="888268"/>
    <lineage>
        <taxon>Eukaryota</taxon>
        <taxon>Viridiplantae</taxon>
        <taxon>Streptophyta</taxon>
        <taxon>Embryophyta</taxon>
        <taxon>Tracheophyta</taxon>
        <taxon>Spermatophyta</taxon>
        <taxon>Magnoliopsida</taxon>
        <taxon>Liliopsida</taxon>
        <taxon>Poales</taxon>
        <taxon>Poaceae</taxon>
        <taxon>PACMAD clade</taxon>
        <taxon>Panicoideae</taxon>
        <taxon>Panicodae</taxon>
        <taxon>Paniceae</taxon>
        <taxon>Dichantheliinae</taxon>
        <taxon>Dichanthelium</taxon>
    </lineage>
</organism>
<feature type="region of interest" description="Disordered" evidence="1">
    <location>
        <begin position="284"/>
        <end position="315"/>
    </location>
</feature>
<evidence type="ECO:0000256" key="1">
    <source>
        <dbReference type="SAM" id="MobiDB-lite"/>
    </source>
</evidence>
<dbReference type="OrthoDB" id="694293at2759"/>
<sequence length="315" mass="34565">LKPHDGLKVLRIHSCGSSTSPTWMNTLNGMVKLELDGCRKLEKLPALWQLPALQILRLEGLESLHCLCSGGTTPVTFPKLKVLSLHNMPKFEAWLDTDEVQGEEPIFPKGEVMGISDCGSLTALPKAASVITESSGRVDTKCRSAFPALREMTLCRLNMFDRWEAVEGTLGEAVMFPLLEKLSINDCDSLTALPKGSLLVKQSSGRAETVCRRSAFPALVKLHLSDLSALERWDAVDGTLGEEVTFPLLEYLGIFDCPKLTDLPEAPKLSELRLRGDGQQISLQAASRKRVPGPGIPEEAKDFALQQTNRTHTSF</sequence>
<name>A0A1E5W1N2_9POAL</name>
<evidence type="ECO:0000259" key="2">
    <source>
        <dbReference type="Pfam" id="PF25019"/>
    </source>
</evidence>
<protein>
    <recommendedName>
        <fullName evidence="2">R13L1/DRL21-like LRR repeat region domain-containing protein</fullName>
    </recommendedName>
</protein>
<dbReference type="InterPro" id="IPR032675">
    <property type="entry name" value="LRR_dom_sf"/>
</dbReference>
<proteinExistence type="predicted"/>
<gene>
    <name evidence="3" type="ORF">BAE44_0007665</name>
</gene>
<evidence type="ECO:0000313" key="3">
    <source>
        <dbReference type="EMBL" id="OEL31316.1"/>
    </source>
</evidence>
<dbReference type="Pfam" id="PF25019">
    <property type="entry name" value="LRR_R13L1-DRL21"/>
    <property type="match status" value="1"/>
</dbReference>
<feature type="non-terminal residue" evidence="3">
    <location>
        <position position="1"/>
    </location>
</feature>
<feature type="domain" description="R13L1/DRL21-like LRR repeat region" evidence="2">
    <location>
        <begin position="1"/>
        <end position="60"/>
    </location>
</feature>
<dbReference type="EMBL" id="LWDX02023761">
    <property type="protein sequence ID" value="OEL31316.1"/>
    <property type="molecule type" value="Genomic_DNA"/>
</dbReference>
<keyword evidence="4" id="KW-1185">Reference proteome</keyword>
<dbReference type="Gene3D" id="3.80.10.10">
    <property type="entry name" value="Ribonuclease Inhibitor"/>
    <property type="match status" value="2"/>
</dbReference>
<feature type="compositionally biased region" description="Polar residues" evidence="1">
    <location>
        <begin position="305"/>
        <end position="315"/>
    </location>
</feature>
<reference evidence="3 4" key="1">
    <citation type="submission" date="2016-09" db="EMBL/GenBank/DDBJ databases">
        <title>The draft genome of Dichanthelium oligosanthes: A C3 panicoid grass species.</title>
        <authorList>
            <person name="Studer A.J."/>
            <person name="Schnable J.C."/>
            <person name="Brutnell T.P."/>
        </authorList>
    </citation>
    <scope>NUCLEOTIDE SEQUENCE [LARGE SCALE GENOMIC DNA]</scope>
    <source>
        <strain evidence="4">cv. Kellogg 1175</strain>
        <tissue evidence="3">Leaf</tissue>
    </source>
</reference>
<dbReference type="SUPFAM" id="SSF52058">
    <property type="entry name" value="L domain-like"/>
    <property type="match status" value="1"/>
</dbReference>
<dbReference type="STRING" id="888268.A0A1E5W1N2"/>
<dbReference type="PANTHER" id="PTHR47186">
    <property type="entry name" value="LEUCINE-RICH REPEAT-CONTAINING PROTEIN 57"/>
    <property type="match status" value="1"/>
</dbReference>
<dbReference type="PANTHER" id="PTHR47186:SF41">
    <property type="entry name" value="OS12G0131701 PROTEIN"/>
    <property type="match status" value="1"/>
</dbReference>